<evidence type="ECO:0000256" key="6">
    <source>
        <dbReference type="ARBA" id="ARBA00023170"/>
    </source>
</evidence>
<dbReference type="PROSITE" id="PS50262">
    <property type="entry name" value="G_PROTEIN_RECEP_F1_2"/>
    <property type="match status" value="1"/>
</dbReference>
<dbReference type="SUPFAM" id="SSF81321">
    <property type="entry name" value="Family A G protein-coupled receptor-like"/>
    <property type="match status" value="1"/>
</dbReference>
<dbReference type="PROSITE" id="PS00237">
    <property type="entry name" value="G_PROTEIN_RECEP_F1_1"/>
    <property type="match status" value="1"/>
</dbReference>
<proteinExistence type="inferred from homology"/>
<evidence type="ECO:0000256" key="4">
    <source>
        <dbReference type="ARBA" id="ARBA00023040"/>
    </source>
</evidence>
<evidence type="ECO:0000313" key="11">
    <source>
        <dbReference type="Proteomes" id="UP000694865"/>
    </source>
</evidence>
<keyword evidence="6 8" id="KW-0675">Receptor</keyword>
<reference evidence="12" key="1">
    <citation type="submission" date="2025-08" db="UniProtKB">
        <authorList>
            <consortium name="RefSeq"/>
        </authorList>
    </citation>
    <scope>IDENTIFICATION</scope>
    <source>
        <tissue evidence="12">Testes</tissue>
    </source>
</reference>
<accession>A0ABM0GJL6</accession>
<feature type="transmembrane region" description="Helical" evidence="9">
    <location>
        <begin position="204"/>
        <end position="227"/>
    </location>
</feature>
<feature type="domain" description="G-protein coupled receptors family 1 profile" evidence="10">
    <location>
        <begin position="48"/>
        <end position="302"/>
    </location>
</feature>
<feature type="transmembrane region" description="Helical" evidence="9">
    <location>
        <begin position="147"/>
        <end position="167"/>
    </location>
</feature>
<evidence type="ECO:0000256" key="5">
    <source>
        <dbReference type="ARBA" id="ARBA00023136"/>
    </source>
</evidence>
<feature type="transmembrane region" description="Helical" evidence="9">
    <location>
        <begin position="33"/>
        <end position="57"/>
    </location>
</feature>
<evidence type="ECO:0000256" key="2">
    <source>
        <dbReference type="ARBA" id="ARBA00022692"/>
    </source>
</evidence>
<feature type="transmembrane region" description="Helical" evidence="9">
    <location>
        <begin position="247"/>
        <end position="268"/>
    </location>
</feature>
<evidence type="ECO:0000256" key="7">
    <source>
        <dbReference type="ARBA" id="ARBA00023224"/>
    </source>
</evidence>
<dbReference type="RefSeq" id="XP_002731297.1">
    <property type="nucleotide sequence ID" value="XM_002731251.1"/>
</dbReference>
<keyword evidence="4 8" id="KW-0297">G-protein coupled receptor</keyword>
<dbReference type="GeneID" id="100369261"/>
<evidence type="ECO:0000259" key="10">
    <source>
        <dbReference type="PROSITE" id="PS50262"/>
    </source>
</evidence>
<dbReference type="PANTHER" id="PTHR45695:SF9">
    <property type="entry name" value="LEUCOKININ RECEPTOR"/>
    <property type="match status" value="1"/>
</dbReference>
<dbReference type="PRINTS" id="PR00237">
    <property type="entry name" value="GPCRRHODOPSN"/>
</dbReference>
<evidence type="ECO:0000256" key="9">
    <source>
        <dbReference type="SAM" id="Phobius"/>
    </source>
</evidence>
<protein>
    <submittedName>
        <fullName evidence="12">Neuropeptide FF receptor 2-like</fullName>
    </submittedName>
</protein>
<dbReference type="Proteomes" id="UP000694865">
    <property type="component" value="Unplaced"/>
</dbReference>
<keyword evidence="3 9" id="KW-1133">Transmembrane helix</keyword>
<dbReference type="PANTHER" id="PTHR45695">
    <property type="entry name" value="LEUCOKININ RECEPTOR-RELATED"/>
    <property type="match status" value="1"/>
</dbReference>
<evidence type="ECO:0000256" key="1">
    <source>
        <dbReference type="ARBA" id="ARBA00004141"/>
    </source>
</evidence>
<keyword evidence="11" id="KW-1185">Reference proteome</keyword>
<sequence length="402" mass="45316">MNNLITQNGSLLNETTSYSDVIEPTYGYVSESVIYTMYGLCMFLIVSGNLMVIVAVLLEPKLRQAGSNVLIASLAVSDLLVGAYYIPSVIMWNKALSLMVNPIICNIDGFIQLTSTGASVFTLIAIASDRFRAIVTPLKPKITRGQAAIMVVVAWSCAMSYASYVPIAWEYQIYRYQIGNETFEIPYCHHLPQYTLKTFRVIDFFVLFLIPLFVLTGLYAPMVYKLWLEKQPVSSTGYKKKNAVKMLSMVVILFFVMWLPHYTFYLYVNYVDYTRSHANLRAVALFSVCSNFSNSWVNPVIYACFNDSFRNAYKNALLCRLWRKSRKINPASSHNSGRGTRIPNHTIEQPMLSRNTLLTTSTIHTTSGSSFISALPSSHSYIPPAPSFVGQSERLLVPPIKY</sequence>
<evidence type="ECO:0000256" key="8">
    <source>
        <dbReference type="RuleBase" id="RU000688"/>
    </source>
</evidence>
<comment type="similarity">
    <text evidence="8">Belongs to the G-protein coupled receptor 1 family.</text>
</comment>
<keyword evidence="5 9" id="KW-0472">Membrane</keyword>
<evidence type="ECO:0000256" key="3">
    <source>
        <dbReference type="ARBA" id="ARBA00022989"/>
    </source>
</evidence>
<dbReference type="Pfam" id="PF00001">
    <property type="entry name" value="7tm_1"/>
    <property type="match status" value="1"/>
</dbReference>
<comment type="subcellular location">
    <subcellularLocation>
        <location evidence="1">Membrane</location>
        <topology evidence="1">Multi-pass membrane protein</topology>
    </subcellularLocation>
</comment>
<organism evidence="11 12">
    <name type="scientific">Saccoglossus kowalevskii</name>
    <name type="common">Acorn worm</name>
    <dbReference type="NCBI Taxonomy" id="10224"/>
    <lineage>
        <taxon>Eukaryota</taxon>
        <taxon>Metazoa</taxon>
        <taxon>Hemichordata</taxon>
        <taxon>Enteropneusta</taxon>
        <taxon>Harrimaniidae</taxon>
        <taxon>Saccoglossus</taxon>
    </lineage>
</organism>
<dbReference type="InterPro" id="IPR000276">
    <property type="entry name" value="GPCR_Rhodpsn"/>
</dbReference>
<evidence type="ECO:0000313" key="12">
    <source>
        <dbReference type="RefSeq" id="XP_002731297.1"/>
    </source>
</evidence>
<dbReference type="SMART" id="SM01381">
    <property type="entry name" value="7TM_GPCR_Srsx"/>
    <property type="match status" value="1"/>
</dbReference>
<gene>
    <name evidence="12" type="primary">LOC100369261</name>
</gene>
<feature type="transmembrane region" description="Helical" evidence="9">
    <location>
        <begin position="110"/>
        <end position="127"/>
    </location>
</feature>
<keyword evidence="2 8" id="KW-0812">Transmembrane</keyword>
<dbReference type="InterPro" id="IPR017452">
    <property type="entry name" value="GPCR_Rhodpsn_7TM"/>
</dbReference>
<feature type="transmembrane region" description="Helical" evidence="9">
    <location>
        <begin position="69"/>
        <end position="90"/>
    </location>
</feature>
<name>A0ABM0GJL6_SACKO</name>
<dbReference type="Gene3D" id="1.20.1070.10">
    <property type="entry name" value="Rhodopsin 7-helix transmembrane proteins"/>
    <property type="match status" value="1"/>
</dbReference>
<keyword evidence="7 8" id="KW-0807">Transducer</keyword>